<feature type="compositionally biased region" description="Basic and acidic residues" evidence="1">
    <location>
        <begin position="18"/>
        <end position="38"/>
    </location>
</feature>
<feature type="region of interest" description="Disordered" evidence="1">
    <location>
        <begin position="178"/>
        <end position="197"/>
    </location>
</feature>
<evidence type="ECO:0000313" key="3">
    <source>
        <dbReference type="Proteomes" id="UP000198406"/>
    </source>
</evidence>
<dbReference type="OrthoDB" id="49385at2759"/>
<protein>
    <submittedName>
        <fullName evidence="2">Uncharacterized protein</fullName>
    </submittedName>
</protein>
<keyword evidence="3" id="KW-1185">Reference proteome</keyword>
<dbReference type="EMBL" id="BDSP01000207">
    <property type="protein sequence ID" value="GAX24267.1"/>
    <property type="molecule type" value="Genomic_DNA"/>
</dbReference>
<proteinExistence type="predicted"/>
<name>A0A1Z5KDG9_FISSO</name>
<feature type="region of interest" description="Disordered" evidence="1">
    <location>
        <begin position="1"/>
        <end position="86"/>
    </location>
</feature>
<feature type="compositionally biased region" description="Low complexity" evidence="1">
    <location>
        <begin position="247"/>
        <end position="258"/>
    </location>
</feature>
<gene>
    <name evidence="2" type="ORF">FisN_4Lu594</name>
</gene>
<evidence type="ECO:0000256" key="1">
    <source>
        <dbReference type="SAM" id="MobiDB-lite"/>
    </source>
</evidence>
<dbReference type="AlphaFoldDB" id="A0A1Z5KDG9"/>
<dbReference type="Proteomes" id="UP000198406">
    <property type="component" value="Unassembled WGS sequence"/>
</dbReference>
<organism evidence="2 3">
    <name type="scientific">Fistulifera solaris</name>
    <name type="common">Oleaginous diatom</name>
    <dbReference type="NCBI Taxonomy" id="1519565"/>
    <lineage>
        <taxon>Eukaryota</taxon>
        <taxon>Sar</taxon>
        <taxon>Stramenopiles</taxon>
        <taxon>Ochrophyta</taxon>
        <taxon>Bacillariophyta</taxon>
        <taxon>Bacillariophyceae</taxon>
        <taxon>Bacillariophycidae</taxon>
        <taxon>Naviculales</taxon>
        <taxon>Naviculaceae</taxon>
        <taxon>Fistulifera</taxon>
    </lineage>
</organism>
<comment type="caution">
    <text evidence="2">The sequence shown here is derived from an EMBL/GenBank/DDBJ whole genome shotgun (WGS) entry which is preliminary data.</text>
</comment>
<feature type="compositionally biased region" description="Polar residues" evidence="1">
    <location>
        <begin position="39"/>
        <end position="75"/>
    </location>
</feature>
<reference evidence="2 3" key="1">
    <citation type="journal article" date="2015" name="Plant Cell">
        <title>Oil accumulation by the oleaginous diatom Fistulifera solaris as revealed by the genome and transcriptome.</title>
        <authorList>
            <person name="Tanaka T."/>
            <person name="Maeda Y."/>
            <person name="Veluchamy A."/>
            <person name="Tanaka M."/>
            <person name="Abida H."/>
            <person name="Marechal E."/>
            <person name="Bowler C."/>
            <person name="Muto M."/>
            <person name="Sunaga Y."/>
            <person name="Tanaka M."/>
            <person name="Yoshino T."/>
            <person name="Taniguchi T."/>
            <person name="Fukuda Y."/>
            <person name="Nemoto M."/>
            <person name="Matsumoto M."/>
            <person name="Wong P.S."/>
            <person name="Aburatani S."/>
            <person name="Fujibuchi W."/>
        </authorList>
    </citation>
    <scope>NUCLEOTIDE SEQUENCE [LARGE SCALE GENOMIC DNA]</scope>
    <source>
        <strain evidence="2 3">JPCC DA0580</strain>
    </source>
</reference>
<accession>A0A1Z5KDG9</accession>
<sequence>MGSTSYKKNAAANPDDEATARKRLADGEDLGEFRHSNSDDLGNYTSASSIPMGHSSSRQSTRHPSASSRNRTGASDPTLRDNFPTLMPSCLMDSASRNHNSILEKSRKMAAQNKRQRTTRKISEGRSNRTLFTIGRRPSHWDQRDLAASNKRPTRSLDMNSKRSRAAVLSTFTQHSISEGRLSSTRKHLSTPARQPDQNVAAIQCQDPIVDDLEQETPREFSRNSFAASFMSLPSNSAPISDKMTASPHLSSPQLQSSMGTRKKSKALFSGRLCKRLQSIRDTIRGDKIRFQSGQYPFSVVSLDMNDPRNRATSLLDVTLVETSGTNYLESQKVVMLGFVHHATGRLSHLISHFAWICFACDTARELLLEKGKQLRIYNSLSMELSGSFCGFSSSTLPAVKTMILATTLCELYPQELPQLPDAPNILQE</sequence>
<feature type="region of interest" description="Disordered" evidence="1">
    <location>
        <begin position="143"/>
        <end position="162"/>
    </location>
</feature>
<feature type="region of interest" description="Disordered" evidence="1">
    <location>
        <begin position="239"/>
        <end position="261"/>
    </location>
</feature>
<dbReference type="InParanoid" id="A0A1Z5KDG9"/>
<evidence type="ECO:0000313" key="2">
    <source>
        <dbReference type="EMBL" id="GAX24267.1"/>
    </source>
</evidence>